<feature type="compositionally biased region" description="Low complexity" evidence="1">
    <location>
        <begin position="267"/>
        <end position="276"/>
    </location>
</feature>
<feature type="region of interest" description="Disordered" evidence="1">
    <location>
        <begin position="188"/>
        <end position="669"/>
    </location>
</feature>
<proteinExistence type="predicted"/>
<feature type="compositionally biased region" description="Basic and acidic residues" evidence="1">
    <location>
        <begin position="358"/>
        <end position="370"/>
    </location>
</feature>
<feature type="compositionally biased region" description="Basic and acidic residues" evidence="1">
    <location>
        <begin position="645"/>
        <end position="669"/>
    </location>
</feature>
<feature type="compositionally biased region" description="Basic residues" evidence="1">
    <location>
        <begin position="277"/>
        <end position="297"/>
    </location>
</feature>
<dbReference type="EMBL" id="JANAWD010000208">
    <property type="protein sequence ID" value="KAJ3483948.1"/>
    <property type="molecule type" value="Genomic_DNA"/>
</dbReference>
<comment type="caution">
    <text evidence="2">The sequence shown here is derived from an EMBL/GenBank/DDBJ whole genome shotgun (WGS) entry which is preliminary data.</text>
</comment>
<feature type="region of interest" description="Disordered" evidence="1">
    <location>
        <begin position="1"/>
        <end position="53"/>
    </location>
</feature>
<feature type="compositionally biased region" description="Pro residues" evidence="1">
    <location>
        <begin position="1"/>
        <end position="10"/>
    </location>
</feature>
<reference evidence="2" key="1">
    <citation type="submission" date="2022-07" db="EMBL/GenBank/DDBJ databases">
        <title>Genome Sequence of Physisporinus lineatus.</title>
        <authorList>
            <person name="Buettner E."/>
        </authorList>
    </citation>
    <scope>NUCLEOTIDE SEQUENCE</scope>
    <source>
        <strain evidence="2">VT162</strain>
    </source>
</reference>
<gene>
    <name evidence="2" type="ORF">NLI96_g5982</name>
</gene>
<accession>A0AAD5YII6</accession>
<name>A0AAD5YII6_9APHY</name>
<feature type="compositionally biased region" description="Polar residues" evidence="1">
    <location>
        <begin position="342"/>
        <end position="351"/>
    </location>
</feature>
<feature type="compositionally biased region" description="Basic and acidic residues" evidence="1">
    <location>
        <begin position="304"/>
        <end position="328"/>
    </location>
</feature>
<feature type="region of interest" description="Disordered" evidence="1">
    <location>
        <begin position="115"/>
        <end position="163"/>
    </location>
</feature>
<evidence type="ECO:0000313" key="2">
    <source>
        <dbReference type="EMBL" id="KAJ3483948.1"/>
    </source>
</evidence>
<evidence type="ECO:0000256" key="1">
    <source>
        <dbReference type="SAM" id="MobiDB-lite"/>
    </source>
</evidence>
<evidence type="ECO:0000313" key="3">
    <source>
        <dbReference type="Proteomes" id="UP001212997"/>
    </source>
</evidence>
<feature type="compositionally biased region" description="Basic and acidic residues" evidence="1">
    <location>
        <begin position="518"/>
        <end position="528"/>
    </location>
</feature>
<sequence length="669" mass="73824">MSRQPSPSPNHPSHLHNSMYQQQSMPTSSSTKQSRPKNYPTGITAGAEDSKYQTKYRELKKKVREIEFSIISSNPPFSNHAYFIHFTSSRPSSTDALQTNTTLRHQLHIVFSTNVSHKSHQPQEGTPKIYPQQTDPIFNAQPPPQPTQPDHAARDPDSNDPLLTEYLQAHPNARLVHGVDGRVVAIEDTPPVDSRGRPLSGPPPPHGIPLVQGFRHGSGPGFDPTRQLPALPPHASFATPLDQFPEPPTSNTRAEHHTPNVWPADGQQAQQSQQPQQHHHHRSHSNSSSHHNHHHSHGPPSVHGDLDQQDRERDRDRDRDNRDRDRGGDSLPPVHSLRGRRTSISSDAPSESSRRRHDLHDITIPRDVGHPHPHIHVSPPEHGSSSPSLVSPTSSRTGGGGERSRVHNHQRVGPGANIMRERDPEVERELRRQREIEKERDRERDREMAAYRHQLALEDPDIVPSLRGGPGVSWSNTRGSEDTGLIGPGIGHHDRSRSDTPGSASGNDPSRGPSTPSYERERERERGGGRSFAPRISNILGLDQDSLYDHRDERGGPSFPRRLPSSESAVGLSSGGPSGDILESRKRSRNDMEVDDDRGNEILPSSRDAVAHSGGPGGMLSSAGGHAEDGLIPSLEGRGSKRPHHHDDRDSTPGRGSVGRDEKPMDQDD</sequence>
<protein>
    <submittedName>
        <fullName evidence="2">Uncharacterized protein</fullName>
    </submittedName>
</protein>
<keyword evidence="3" id="KW-1185">Reference proteome</keyword>
<feature type="compositionally biased region" description="Basic and acidic residues" evidence="1">
    <location>
        <begin position="419"/>
        <end position="450"/>
    </location>
</feature>
<dbReference type="Proteomes" id="UP001212997">
    <property type="component" value="Unassembled WGS sequence"/>
</dbReference>
<organism evidence="2 3">
    <name type="scientific">Meripilus lineatus</name>
    <dbReference type="NCBI Taxonomy" id="2056292"/>
    <lineage>
        <taxon>Eukaryota</taxon>
        <taxon>Fungi</taxon>
        <taxon>Dikarya</taxon>
        <taxon>Basidiomycota</taxon>
        <taxon>Agaricomycotina</taxon>
        <taxon>Agaricomycetes</taxon>
        <taxon>Polyporales</taxon>
        <taxon>Meripilaceae</taxon>
        <taxon>Meripilus</taxon>
    </lineage>
</organism>
<feature type="compositionally biased region" description="Polar residues" evidence="1">
    <location>
        <begin position="499"/>
        <end position="517"/>
    </location>
</feature>
<feature type="compositionally biased region" description="Low complexity" evidence="1">
    <location>
        <begin position="384"/>
        <end position="396"/>
    </location>
</feature>
<feature type="compositionally biased region" description="Polar residues" evidence="1">
    <location>
        <begin position="19"/>
        <end position="33"/>
    </location>
</feature>
<feature type="compositionally biased region" description="Basic and acidic residues" evidence="1">
    <location>
        <begin position="582"/>
        <end position="600"/>
    </location>
</feature>
<dbReference type="AlphaFoldDB" id="A0AAD5YII6"/>